<gene>
    <name evidence="1" type="ORF">RWE15_08615</name>
</gene>
<evidence type="ECO:0000313" key="2">
    <source>
        <dbReference type="Proteomes" id="UP001281447"/>
    </source>
</evidence>
<reference evidence="1 2" key="1">
    <citation type="submission" date="2023-10" db="EMBL/GenBank/DDBJ databases">
        <title>Virgibacillus halophilus 5B73C genome.</title>
        <authorList>
            <person name="Miliotis G."/>
            <person name="Sengupta P."/>
            <person name="Hameed A."/>
            <person name="Chuvochina M."/>
            <person name="Mcdonagh F."/>
            <person name="Simpson A.C."/>
            <person name="Singh N.K."/>
            <person name="Rekha P.D."/>
            <person name="Raman K."/>
            <person name="Hugenholtz P."/>
            <person name="Venkateswaran K."/>
        </authorList>
    </citation>
    <scope>NUCLEOTIDE SEQUENCE [LARGE SCALE GENOMIC DNA]</scope>
    <source>
        <strain evidence="1 2">5B73C</strain>
    </source>
</reference>
<accession>A0ABU5C594</accession>
<sequence length="127" mass="14319">MGQTYDIQPMTSKSANEIIKWTYETPYQLYNMTDDEETIQELLDGTYFQADDRAGELAGYFCFGENAQVPGVRRAGVYKGHGVLDIGLGMHPDRTGKGLGLAFFNVRHRVCETLIRAKYAPLECRCI</sequence>
<dbReference type="EMBL" id="JAWDIP010000003">
    <property type="protein sequence ID" value="MDY0394497.1"/>
    <property type="molecule type" value="Genomic_DNA"/>
</dbReference>
<dbReference type="Proteomes" id="UP001281447">
    <property type="component" value="Unassembled WGS sequence"/>
</dbReference>
<comment type="caution">
    <text evidence="1">The sequence shown here is derived from an EMBL/GenBank/DDBJ whole genome shotgun (WGS) entry which is preliminary data.</text>
</comment>
<dbReference type="SUPFAM" id="SSF55729">
    <property type="entry name" value="Acyl-CoA N-acyltransferases (Nat)"/>
    <property type="match status" value="1"/>
</dbReference>
<name>A0ABU5C594_9BACI</name>
<dbReference type="Gene3D" id="3.40.630.30">
    <property type="match status" value="1"/>
</dbReference>
<dbReference type="InterPro" id="IPR016181">
    <property type="entry name" value="Acyl_CoA_acyltransferase"/>
</dbReference>
<evidence type="ECO:0008006" key="3">
    <source>
        <dbReference type="Google" id="ProtNLM"/>
    </source>
</evidence>
<keyword evidence="2" id="KW-1185">Reference proteome</keyword>
<evidence type="ECO:0000313" key="1">
    <source>
        <dbReference type="EMBL" id="MDY0394497.1"/>
    </source>
</evidence>
<proteinExistence type="predicted"/>
<protein>
    <recommendedName>
        <fullName evidence="3">N-acetyltransferase domain-containing protein</fullName>
    </recommendedName>
</protein>
<organism evidence="1 2">
    <name type="scientific">Tigheibacillus halophilus</name>
    <dbReference type="NCBI Taxonomy" id="361280"/>
    <lineage>
        <taxon>Bacteria</taxon>
        <taxon>Bacillati</taxon>
        <taxon>Bacillota</taxon>
        <taxon>Bacilli</taxon>
        <taxon>Bacillales</taxon>
        <taxon>Bacillaceae</taxon>
        <taxon>Tigheibacillus</taxon>
    </lineage>
</organism>